<accession>A0ABS8W1W0</accession>
<sequence length="73" mass="8354">KRGPKDGLYRAPGMCIMQMAHLMRKGIPATVFRKHKIHQCPNEVPELKMFFEDTICIGCPDFQENTKYGDGAR</sequence>
<feature type="non-terminal residue" evidence="1">
    <location>
        <position position="1"/>
    </location>
</feature>
<dbReference type="EMBL" id="JACEIK010006028">
    <property type="protein sequence ID" value="MCE2054932.1"/>
    <property type="molecule type" value="Genomic_DNA"/>
</dbReference>
<protein>
    <submittedName>
        <fullName evidence="1">Uncharacterized protein</fullName>
    </submittedName>
</protein>
<name>A0ABS8W1W0_DATST</name>
<evidence type="ECO:0000313" key="2">
    <source>
        <dbReference type="Proteomes" id="UP000823775"/>
    </source>
</evidence>
<organism evidence="1 2">
    <name type="scientific">Datura stramonium</name>
    <name type="common">Jimsonweed</name>
    <name type="synonym">Common thornapple</name>
    <dbReference type="NCBI Taxonomy" id="4076"/>
    <lineage>
        <taxon>Eukaryota</taxon>
        <taxon>Viridiplantae</taxon>
        <taxon>Streptophyta</taxon>
        <taxon>Embryophyta</taxon>
        <taxon>Tracheophyta</taxon>
        <taxon>Spermatophyta</taxon>
        <taxon>Magnoliopsida</taxon>
        <taxon>eudicotyledons</taxon>
        <taxon>Gunneridae</taxon>
        <taxon>Pentapetalae</taxon>
        <taxon>asterids</taxon>
        <taxon>lamiids</taxon>
        <taxon>Solanales</taxon>
        <taxon>Solanaceae</taxon>
        <taxon>Solanoideae</taxon>
        <taxon>Datureae</taxon>
        <taxon>Datura</taxon>
    </lineage>
</organism>
<keyword evidence="2" id="KW-1185">Reference proteome</keyword>
<gene>
    <name evidence="1" type="ORF">HAX54_041669</name>
</gene>
<feature type="non-terminal residue" evidence="1">
    <location>
        <position position="73"/>
    </location>
</feature>
<reference evidence="1 2" key="1">
    <citation type="journal article" date="2021" name="BMC Genomics">
        <title>Datura genome reveals duplications of psychoactive alkaloid biosynthetic genes and high mutation rate following tissue culture.</title>
        <authorList>
            <person name="Rajewski A."/>
            <person name="Carter-House D."/>
            <person name="Stajich J."/>
            <person name="Litt A."/>
        </authorList>
    </citation>
    <scope>NUCLEOTIDE SEQUENCE [LARGE SCALE GENOMIC DNA]</scope>
    <source>
        <strain evidence="1">AR-01</strain>
    </source>
</reference>
<proteinExistence type="predicted"/>
<evidence type="ECO:0000313" key="1">
    <source>
        <dbReference type="EMBL" id="MCE2054932.1"/>
    </source>
</evidence>
<comment type="caution">
    <text evidence="1">The sequence shown here is derived from an EMBL/GenBank/DDBJ whole genome shotgun (WGS) entry which is preliminary data.</text>
</comment>
<dbReference type="Proteomes" id="UP000823775">
    <property type="component" value="Unassembled WGS sequence"/>
</dbReference>